<evidence type="ECO:0000256" key="1">
    <source>
        <dbReference type="ARBA" id="ARBA00008005"/>
    </source>
</evidence>
<proteinExistence type="inferred from homology"/>
<dbReference type="EMBL" id="LTDM01000029">
    <property type="protein sequence ID" value="OLS02425.1"/>
    <property type="molecule type" value="Genomic_DNA"/>
</dbReference>
<evidence type="ECO:0000259" key="2">
    <source>
        <dbReference type="Pfam" id="PF17482"/>
    </source>
</evidence>
<dbReference type="InterPro" id="IPR020287">
    <property type="entry name" value="Tail_sheath_C"/>
</dbReference>
<reference evidence="3 4" key="1">
    <citation type="submission" date="2016-02" db="EMBL/GenBank/DDBJ databases">
        <title>Genome sequence of Tissierella creatinophila DSM 6911.</title>
        <authorList>
            <person name="Poehlein A."/>
            <person name="Daniel R."/>
        </authorList>
    </citation>
    <scope>NUCLEOTIDE SEQUENCE [LARGE SCALE GENOMIC DNA]</scope>
    <source>
        <strain evidence="3 4">DSM 6911</strain>
    </source>
</reference>
<dbReference type="Gene3D" id="3.30.1370.220">
    <property type="match status" value="1"/>
</dbReference>
<dbReference type="AlphaFoldDB" id="A0A1U7M567"/>
<protein>
    <submittedName>
        <fullName evidence="3">Phage tail sheath protein</fullName>
    </submittedName>
</protein>
<organism evidence="3 4">
    <name type="scientific">Tissierella creatinophila DSM 6911</name>
    <dbReference type="NCBI Taxonomy" id="1123403"/>
    <lineage>
        <taxon>Bacteria</taxon>
        <taxon>Bacillati</taxon>
        <taxon>Bacillota</taxon>
        <taxon>Tissierellia</taxon>
        <taxon>Tissierellales</taxon>
        <taxon>Tissierellaceae</taxon>
        <taxon>Tissierella</taxon>
    </lineage>
</organism>
<name>A0A1U7M567_TISCR</name>
<evidence type="ECO:0000313" key="3">
    <source>
        <dbReference type="EMBL" id="OLS02425.1"/>
    </source>
</evidence>
<dbReference type="OrthoDB" id="89060at2"/>
<sequence length="355" mass="39542">MADLGMPSIDIIFTGLGASAVQRSQGGRTAVLIIKDDTDNTFTFNEYISIDDLTNLEQAKYTPGNLQFIKDALGGTPKKLVVARMDETLGVLADLLTDIKGKVEMNCWIGVADGTQQEQDDLVSFVTSNNELNKKRYKALVYKATSSDDKHIVNFTNEGEEGSIAYLLGYLAGLSLDISSIAKVLKMKSVIEPADLGVAINNGEFILYNDEGEVRVARGINSLVTTGQGVTDDMKFILIVEVMDMIYTDIYTTWKKFYKGKYKNSLDNQMLLIGAINSYFTALEDDLLLDRNFDNKSMIDVNEQRLANIPKYGETEVAKWDNDKVMEMTYGTNVFLTGNIKILNAMEDFKFKISM</sequence>
<dbReference type="Proteomes" id="UP000186112">
    <property type="component" value="Unassembled WGS sequence"/>
</dbReference>
<comment type="caution">
    <text evidence="3">The sequence shown here is derived from an EMBL/GenBank/DDBJ whole genome shotgun (WGS) entry which is preliminary data.</text>
</comment>
<dbReference type="Pfam" id="PF17482">
    <property type="entry name" value="Phage_sheath_1C"/>
    <property type="match status" value="1"/>
</dbReference>
<dbReference type="Gene3D" id="3.40.50.11790">
    <property type="match status" value="1"/>
</dbReference>
<feature type="domain" description="Tail sheath protein C-terminal" evidence="2">
    <location>
        <begin position="231"/>
        <end position="353"/>
    </location>
</feature>
<gene>
    <name evidence="3" type="ORF">TICRE_16140</name>
</gene>
<dbReference type="RefSeq" id="WP_075726913.1">
    <property type="nucleotide sequence ID" value="NZ_LTDM01000029.1"/>
</dbReference>
<keyword evidence="4" id="KW-1185">Reference proteome</keyword>
<accession>A0A1U7M567</accession>
<evidence type="ECO:0000313" key="4">
    <source>
        <dbReference type="Proteomes" id="UP000186112"/>
    </source>
</evidence>
<comment type="similarity">
    <text evidence="1">Belongs to the myoviridae tail sheath protein family.</text>
</comment>